<dbReference type="Proteomes" id="UP000831701">
    <property type="component" value="Chromosome 17"/>
</dbReference>
<reference evidence="1" key="1">
    <citation type="submission" date="2022-04" db="EMBL/GenBank/DDBJ databases">
        <title>Jade perch genome.</title>
        <authorList>
            <person name="Chao B."/>
        </authorList>
    </citation>
    <scope>NUCLEOTIDE SEQUENCE</scope>
    <source>
        <strain evidence="1">CB-2022</strain>
    </source>
</reference>
<evidence type="ECO:0000313" key="2">
    <source>
        <dbReference type="Proteomes" id="UP000831701"/>
    </source>
</evidence>
<protein>
    <submittedName>
        <fullName evidence="1">Uncharacterized protein</fullName>
    </submittedName>
</protein>
<dbReference type="EMBL" id="CM041547">
    <property type="protein sequence ID" value="KAI3359490.1"/>
    <property type="molecule type" value="Genomic_DNA"/>
</dbReference>
<keyword evidence="2" id="KW-1185">Reference proteome</keyword>
<evidence type="ECO:0000313" key="1">
    <source>
        <dbReference type="EMBL" id="KAI3359490.1"/>
    </source>
</evidence>
<proteinExistence type="predicted"/>
<organism evidence="1 2">
    <name type="scientific">Scortum barcoo</name>
    <name type="common">barcoo grunter</name>
    <dbReference type="NCBI Taxonomy" id="214431"/>
    <lineage>
        <taxon>Eukaryota</taxon>
        <taxon>Metazoa</taxon>
        <taxon>Chordata</taxon>
        <taxon>Craniata</taxon>
        <taxon>Vertebrata</taxon>
        <taxon>Euteleostomi</taxon>
        <taxon>Actinopterygii</taxon>
        <taxon>Neopterygii</taxon>
        <taxon>Teleostei</taxon>
        <taxon>Neoteleostei</taxon>
        <taxon>Acanthomorphata</taxon>
        <taxon>Eupercaria</taxon>
        <taxon>Centrarchiformes</taxon>
        <taxon>Terapontoidei</taxon>
        <taxon>Terapontidae</taxon>
        <taxon>Scortum</taxon>
    </lineage>
</organism>
<name>A0ACB8VVL0_9TELE</name>
<gene>
    <name evidence="1" type="ORF">L3Q82_013890</name>
</gene>
<sequence length="321" mass="34582">MDQAWTTTVLLVPCVVVLTAGFFYLYGAIISLLSKTSVRNKVVVITDSLSGLGKECAGVFHKGGARLILCGKSWEKLEELADDLANASDPTVTFPPKLVLLDFGDMDMLPEAIVEILDCYGCLDVLILNSSIKVKGPAQSLSLEMDKLLMDNNYFGPATLAKGVLPSMISRRTGHLLLVNSIHGKLAVPFRSAYAASKHAVQAFFDSLRAEVEEYGISVSTINHTFISQSSSATDASSSSSYNYINNLSYFPAALNTKKPLGVSPDEAATEIVKTLNNKRKEVVIAPSLPKVALYTRSFFPNVFFAVMAAGVNNAAAVEQK</sequence>
<comment type="caution">
    <text evidence="1">The sequence shown here is derived from an EMBL/GenBank/DDBJ whole genome shotgun (WGS) entry which is preliminary data.</text>
</comment>
<accession>A0ACB8VVL0</accession>